<reference evidence="1 2" key="1">
    <citation type="submission" date="2020-02" db="EMBL/GenBank/DDBJ databases">
        <title>Whole Genome Shotgun Sequence of Streptomyces sp. strain CWH03.</title>
        <authorList>
            <person name="Dohra H."/>
            <person name="Kodani S."/>
            <person name="Yamamura H."/>
        </authorList>
    </citation>
    <scope>NUCLEOTIDE SEQUENCE [LARGE SCALE GENOMIC DNA]</scope>
    <source>
        <strain evidence="1 2">CWH03</strain>
    </source>
</reference>
<name>A0A6A0B4L5_9ACTN</name>
<dbReference type="AlphaFoldDB" id="A0A6A0B4L5"/>
<keyword evidence="2" id="KW-1185">Reference proteome</keyword>
<dbReference type="Gene3D" id="1.25.40.10">
    <property type="entry name" value="Tetratricopeptide repeat domain"/>
    <property type="match status" value="1"/>
</dbReference>
<dbReference type="RefSeq" id="WP_173267495.1">
    <property type="nucleotide sequence ID" value="NZ_BLLG01000031.1"/>
</dbReference>
<sequence>MGDRQLTVFGMLVRERGWGYARFNREFRKVCADLRLDDVTPQRKQFDRWRLGQIKGVPRAEACEVLERMFPGWTAEKLLALAESSPLPVTDDVTPARTKEEEQEHAPEAAVDVLLEEDEMKRRTLIRGLVVGTSLGITESALEVMAAARQRMDLALESTAIGPATLERWETTAFEYAHAYQTEPPQRLLADVLADFTEVQGLLEQRQPIRYRRRLCRVAAQLAALAGIFASALGAHREARGWFHTGRLAASEAGDNQLEGALTVRSAIVSLYYGTPASAHEQAARARHILGDIVGPATTRGLLVEARALARLGRGDEALPLLRQAEDAFGRLTAEDLDDPSFGHTERQFLWHLGNAWTHLGRTEDAWQVQRRALDLYPPTEYLDPTLIRLDRAVCLARDGETEEAYRTAAQAVTSLPEEHRTGMVMKYATDFSRTAGHSQLTAGREFAELLRA</sequence>
<evidence type="ECO:0008006" key="3">
    <source>
        <dbReference type="Google" id="ProtNLM"/>
    </source>
</evidence>
<comment type="caution">
    <text evidence="1">The sequence shown here is derived from an EMBL/GenBank/DDBJ whole genome shotgun (WGS) entry which is preliminary data.</text>
</comment>
<evidence type="ECO:0000313" key="1">
    <source>
        <dbReference type="EMBL" id="GFH39471.1"/>
    </source>
</evidence>
<gene>
    <name evidence="1" type="ORF">SCWH03_57390</name>
</gene>
<organism evidence="1 2">
    <name type="scientific">Streptomyces pacificus</name>
    <dbReference type="NCBI Taxonomy" id="2705029"/>
    <lineage>
        <taxon>Bacteria</taxon>
        <taxon>Bacillati</taxon>
        <taxon>Actinomycetota</taxon>
        <taxon>Actinomycetes</taxon>
        <taxon>Kitasatosporales</taxon>
        <taxon>Streptomycetaceae</taxon>
        <taxon>Streptomyces</taxon>
    </lineage>
</organism>
<evidence type="ECO:0000313" key="2">
    <source>
        <dbReference type="Proteomes" id="UP000484988"/>
    </source>
</evidence>
<proteinExistence type="predicted"/>
<dbReference type="SUPFAM" id="SSF48452">
    <property type="entry name" value="TPR-like"/>
    <property type="match status" value="1"/>
</dbReference>
<protein>
    <recommendedName>
        <fullName evidence="3">Tetratricopeptide repeat protein</fullName>
    </recommendedName>
</protein>
<dbReference type="Proteomes" id="UP000484988">
    <property type="component" value="Unassembled WGS sequence"/>
</dbReference>
<dbReference type="EMBL" id="BLLG01000031">
    <property type="protein sequence ID" value="GFH39471.1"/>
    <property type="molecule type" value="Genomic_DNA"/>
</dbReference>
<dbReference type="InterPro" id="IPR011990">
    <property type="entry name" value="TPR-like_helical_dom_sf"/>
</dbReference>
<accession>A0A6A0B4L5</accession>